<dbReference type="Gene3D" id="3.90.226.10">
    <property type="entry name" value="2-enoyl-CoA Hydratase, Chain A, domain 1"/>
    <property type="match status" value="1"/>
</dbReference>
<dbReference type="InterPro" id="IPR012340">
    <property type="entry name" value="NA-bd_OB-fold"/>
</dbReference>
<keyword evidence="3 5" id="KW-1133">Transmembrane helix</keyword>
<dbReference type="PANTHER" id="PTHR33507">
    <property type="entry name" value="INNER MEMBRANE PROTEIN YBBJ"/>
    <property type="match status" value="1"/>
</dbReference>
<evidence type="ECO:0000259" key="7">
    <source>
        <dbReference type="Pfam" id="PF01957"/>
    </source>
</evidence>
<sequence>MKRLAIVISFLLLMAEPGLTQPDSTSMGLADSSSVAMISVRGTISPTTTNYINRGIREANELGAECLIIQLDTPGGLLESTKNIVQAFLESDDMPVVVYVAPEGARAASAGTFITMAAHIAVMAPTTTIGAASPVQMGGGQVDSVMKKKIFNYSESFIESIANRRDRNAEWAKSAVRDGESITDAEALELNVIDFIAADREELLAGIDGRVVNGDTLQTRNATITEIPTNLAENLLGFIMRPEVMLILTMIAIYGIIGEVTNPGAIVPGMAGVIALILVLYASASMPINIAGFALIGLAIVLFVAEAFTPTFGILIAGGAVSFFLGALMLFQDLPQSMELSWAWLVPATVLTTLFFVWIVTEGIRVQFANNITGKESMIGKQGEVIEPIDGNSGRIFVNGEYWNAISDEKITEGEACEIIQIDGLTAKVKRSSS</sequence>
<dbReference type="InterPro" id="IPR002810">
    <property type="entry name" value="NfeD-like_C"/>
</dbReference>
<gene>
    <name evidence="10" type="ORF">J6I44_02140</name>
</gene>
<dbReference type="InterPro" id="IPR029045">
    <property type="entry name" value="ClpP/crotonase-like_dom_sf"/>
</dbReference>
<keyword evidence="4 5" id="KW-0472">Membrane</keyword>
<dbReference type="PANTHER" id="PTHR33507:SF4">
    <property type="entry name" value="NODULATION COMPETITIVENESS PROTEIN NFED"/>
    <property type="match status" value="1"/>
</dbReference>
<evidence type="ECO:0000259" key="9">
    <source>
        <dbReference type="Pfam" id="PF25145"/>
    </source>
</evidence>
<feature type="transmembrane region" description="Helical" evidence="5">
    <location>
        <begin position="235"/>
        <end position="257"/>
    </location>
</feature>
<reference evidence="10 11" key="1">
    <citation type="submission" date="2021-03" db="EMBL/GenBank/DDBJ databases">
        <title>Aliifodinibius sp. nov., a new bacterium isolated from saline soil.</title>
        <authorList>
            <person name="Galisteo C."/>
            <person name="De La Haba R."/>
            <person name="Sanchez-Porro C."/>
            <person name="Ventosa A."/>
        </authorList>
    </citation>
    <scope>NUCLEOTIDE SEQUENCE [LARGE SCALE GENOMIC DNA]</scope>
    <source>
        <strain evidence="10 11">1BSP15-2V2</strain>
    </source>
</reference>
<evidence type="ECO:0000256" key="4">
    <source>
        <dbReference type="ARBA" id="ARBA00023136"/>
    </source>
</evidence>
<feature type="domain" description="NfeD1b N-terminal" evidence="9">
    <location>
        <begin position="35"/>
        <end position="193"/>
    </location>
</feature>
<evidence type="ECO:0000256" key="2">
    <source>
        <dbReference type="ARBA" id="ARBA00022692"/>
    </source>
</evidence>
<organism evidence="10 11">
    <name type="scientific">Fodinibius salsisoli</name>
    <dbReference type="NCBI Taxonomy" id="2820877"/>
    <lineage>
        <taxon>Bacteria</taxon>
        <taxon>Pseudomonadati</taxon>
        <taxon>Balneolota</taxon>
        <taxon>Balneolia</taxon>
        <taxon>Balneolales</taxon>
        <taxon>Balneolaceae</taxon>
        <taxon>Fodinibius</taxon>
    </lineage>
</organism>
<keyword evidence="6" id="KW-0732">Signal</keyword>
<evidence type="ECO:0000313" key="10">
    <source>
        <dbReference type="EMBL" id="MCW9705633.1"/>
    </source>
</evidence>
<dbReference type="Pfam" id="PF25145">
    <property type="entry name" value="NfeD1b_N"/>
    <property type="match status" value="1"/>
</dbReference>
<name>A0ABT3PI71_9BACT</name>
<dbReference type="EMBL" id="JAGGJA010000001">
    <property type="protein sequence ID" value="MCW9705633.1"/>
    <property type="molecule type" value="Genomic_DNA"/>
</dbReference>
<keyword evidence="11" id="KW-1185">Reference proteome</keyword>
<comment type="caution">
    <text evidence="10">The sequence shown here is derived from an EMBL/GenBank/DDBJ whole genome shotgun (WGS) entry which is preliminary data.</text>
</comment>
<dbReference type="SUPFAM" id="SSF141322">
    <property type="entry name" value="NfeD domain-like"/>
    <property type="match status" value="1"/>
</dbReference>
<dbReference type="Pfam" id="PF01957">
    <property type="entry name" value="NfeD"/>
    <property type="match status" value="1"/>
</dbReference>
<feature type="transmembrane region" description="Helical" evidence="5">
    <location>
        <begin position="342"/>
        <end position="361"/>
    </location>
</feature>
<feature type="transmembrane region" description="Helical" evidence="5">
    <location>
        <begin position="312"/>
        <end position="330"/>
    </location>
</feature>
<feature type="transmembrane region" description="Helical" evidence="5">
    <location>
        <begin position="264"/>
        <end position="282"/>
    </location>
</feature>
<dbReference type="CDD" id="cd07020">
    <property type="entry name" value="Clp_protease_NfeD_1"/>
    <property type="match status" value="1"/>
</dbReference>
<evidence type="ECO:0000256" key="6">
    <source>
        <dbReference type="SAM" id="SignalP"/>
    </source>
</evidence>
<evidence type="ECO:0000256" key="1">
    <source>
        <dbReference type="ARBA" id="ARBA00004141"/>
    </source>
</evidence>
<dbReference type="InterPro" id="IPR052165">
    <property type="entry name" value="Membrane_assoc_protease"/>
</dbReference>
<comment type="subcellular location">
    <subcellularLocation>
        <location evidence="1">Membrane</location>
        <topology evidence="1">Multi-pass membrane protein</topology>
    </subcellularLocation>
</comment>
<feature type="signal peptide" evidence="6">
    <location>
        <begin position="1"/>
        <end position="20"/>
    </location>
</feature>
<accession>A0ABT3PI71</accession>
<dbReference type="Gene3D" id="2.40.50.140">
    <property type="entry name" value="Nucleic acid-binding proteins"/>
    <property type="match status" value="1"/>
</dbReference>
<feature type="domain" description="NfeD-like C-terminal" evidence="7">
    <location>
        <begin position="376"/>
        <end position="431"/>
    </location>
</feature>
<keyword evidence="2 5" id="KW-0812">Transmembrane</keyword>
<proteinExistence type="predicted"/>
<dbReference type="Proteomes" id="UP001207918">
    <property type="component" value="Unassembled WGS sequence"/>
</dbReference>
<feature type="chain" id="PRO_5045485297" evidence="6">
    <location>
        <begin position="21"/>
        <end position="434"/>
    </location>
</feature>
<evidence type="ECO:0000313" key="11">
    <source>
        <dbReference type="Proteomes" id="UP001207918"/>
    </source>
</evidence>
<evidence type="ECO:0000259" key="8">
    <source>
        <dbReference type="Pfam" id="PF24961"/>
    </source>
</evidence>
<evidence type="ECO:0000256" key="3">
    <source>
        <dbReference type="ARBA" id="ARBA00022989"/>
    </source>
</evidence>
<dbReference type="InterPro" id="IPR056738">
    <property type="entry name" value="NfeD1b_N"/>
</dbReference>
<dbReference type="Pfam" id="PF24961">
    <property type="entry name" value="NfeD_membrane"/>
    <property type="match status" value="1"/>
</dbReference>
<feature type="domain" description="NfeD integral membrane" evidence="8">
    <location>
        <begin position="244"/>
        <end position="361"/>
    </location>
</feature>
<feature type="transmembrane region" description="Helical" evidence="5">
    <location>
        <begin position="288"/>
        <end position="305"/>
    </location>
</feature>
<dbReference type="SUPFAM" id="SSF52096">
    <property type="entry name" value="ClpP/crotonase"/>
    <property type="match status" value="1"/>
</dbReference>
<dbReference type="InterPro" id="IPR056739">
    <property type="entry name" value="NfeD_membrane"/>
</dbReference>
<protein>
    <submittedName>
        <fullName evidence="10">Nodulation protein NfeD</fullName>
    </submittedName>
</protein>
<evidence type="ECO:0000256" key="5">
    <source>
        <dbReference type="SAM" id="Phobius"/>
    </source>
</evidence>